<dbReference type="Pfam" id="PF04898">
    <property type="entry name" value="Glu_syn_central"/>
    <property type="match status" value="1"/>
</dbReference>
<dbReference type="Gene3D" id="3.60.20.10">
    <property type="entry name" value="Glutamine Phosphoribosylpyrophosphate, subunit 1, domain 1"/>
    <property type="match status" value="1"/>
</dbReference>
<evidence type="ECO:0000256" key="4">
    <source>
        <dbReference type="ARBA" id="ARBA00004802"/>
    </source>
</evidence>
<dbReference type="EC" id="1.4.1.14" evidence="23"/>
<dbReference type="GeneID" id="17359525"/>
<evidence type="ECO:0000256" key="21">
    <source>
        <dbReference type="ARBA" id="ARBA00023164"/>
    </source>
</evidence>
<dbReference type="PRINTS" id="PR00419">
    <property type="entry name" value="ADXRDTASE"/>
</dbReference>
<dbReference type="Pfam" id="PF00310">
    <property type="entry name" value="GATase_2"/>
    <property type="match status" value="1"/>
</dbReference>
<comment type="subcellular location">
    <subcellularLocation>
        <location evidence="3">Plastid</location>
    </subcellularLocation>
</comment>
<evidence type="ECO:0000256" key="3">
    <source>
        <dbReference type="ARBA" id="ARBA00004474"/>
    </source>
</evidence>
<evidence type="ECO:0000313" key="29">
    <source>
        <dbReference type="EMBL" id="EFN59782.1"/>
    </source>
</evidence>
<dbReference type="PIRSF" id="PIRSF000187">
    <property type="entry name" value="GOGAT"/>
    <property type="match status" value="1"/>
</dbReference>
<keyword evidence="20" id="KW-0520">NAD</keyword>
<comment type="cofactor">
    <cofactor evidence="1">
        <name>FMN</name>
        <dbReference type="ChEBI" id="CHEBI:58210"/>
    </cofactor>
</comment>
<keyword evidence="15" id="KW-0809">Transit peptide</keyword>
<evidence type="ECO:0000256" key="16">
    <source>
        <dbReference type="ARBA" id="ARBA00022962"/>
    </source>
</evidence>
<evidence type="ECO:0000256" key="9">
    <source>
        <dbReference type="ARBA" id="ARBA00022605"/>
    </source>
</evidence>
<dbReference type="CDD" id="cd00713">
    <property type="entry name" value="GltS"/>
    <property type="match status" value="1"/>
</dbReference>
<comment type="similarity">
    <text evidence="7">Belongs to the glutamate synthase family.</text>
</comment>
<dbReference type="RefSeq" id="XP_005851884.1">
    <property type="nucleotide sequence ID" value="XM_005851822.1"/>
</dbReference>
<organism evidence="30">
    <name type="scientific">Chlorella variabilis</name>
    <name type="common">Green alga</name>
    <dbReference type="NCBI Taxonomy" id="554065"/>
    <lineage>
        <taxon>Eukaryota</taxon>
        <taxon>Viridiplantae</taxon>
        <taxon>Chlorophyta</taxon>
        <taxon>core chlorophytes</taxon>
        <taxon>Trebouxiophyceae</taxon>
        <taxon>Chlorellales</taxon>
        <taxon>Chlorellaceae</taxon>
        <taxon>Chlorella clade</taxon>
        <taxon>Chlorella</taxon>
    </lineage>
</organism>
<dbReference type="InterPro" id="IPR006005">
    <property type="entry name" value="Glut_synth_ssu1"/>
</dbReference>
<keyword evidence="22 26" id="KW-0003">3Fe-4S</keyword>
<evidence type="ECO:0000256" key="15">
    <source>
        <dbReference type="ARBA" id="ARBA00022946"/>
    </source>
</evidence>
<keyword evidence="21" id="KW-0314">Glutamate biosynthesis</keyword>
<evidence type="ECO:0000256" key="19">
    <source>
        <dbReference type="ARBA" id="ARBA00023014"/>
    </source>
</evidence>
<dbReference type="Gene3D" id="3.50.50.60">
    <property type="entry name" value="FAD/NAD(P)-binding domain"/>
    <property type="match status" value="1"/>
</dbReference>
<dbReference type="PROSITE" id="PS51278">
    <property type="entry name" value="GATASE_TYPE_2"/>
    <property type="match status" value="1"/>
</dbReference>
<evidence type="ECO:0000256" key="10">
    <source>
        <dbReference type="ARBA" id="ARBA00022630"/>
    </source>
</evidence>
<dbReference type="EMBL" id="GL433835">
    <property type="protein sequence ID" value="EFN59782.1"/>
    <property type="molecule type" value="Genomic_DNA"/>
</dbReference>
<dbReference type="NCBIfam" id="NF008730">
    <property type="entry name" value="PRK11750.1"/>
    <property type="match status" value="1"/>
</dbReference>
<dbReference type="GO" id="GO:0016639">
    <property type="term" value="F:oxidoreductase activity, acting on the CH-NH2 group of donors, NAD or NADP as acceptor"/>
    <property type="evidence" value="ECO:0007669"/>
    <property type="project" value="InterPro"/>
</dbReference>
<comment type="pathway">
    <text evidence="6">Amino-acid biosynthesis; L-glutamate biosynthesis via GLT pathway; L-glutamate from 2-oxoglutarate and L-glutamine (NAD(+) route): step 1/1.</text>
</comment>
<evidence type="ECO:0000256" key="23">
    <source>
        <dbReference type="ARBA" id="ARBA00024383"/>
    </source>
</evidence>
<dbReference type="GO" id="GO:0009536">
    <property type="term" value="C:plastid"/>
    <property type="evidence" value="ECO:0007669"/>
    <property type="project" value="UniProtKB-SubCell"/>
</dbReference>
<dbReference type="InterPro" id="IPR006982">
    <property type="entry name" value="Glu_synth_centr_N"/>
</dbReference>
<dbReference type="GO" id="GO:0048589">
    <property type="term" value="P:developmental growth"/>
    <property type="evidence" value="ECO:0007669"/>
    <property type="project" value="UniProtKB-ARBA"/>
</dbReference>
<dbReference type="Pfam" id="PF01493">
    <property type="entry name" value="GXGXG"/>
    <property type="match status" value="1"/>
</dbReference>
<keyword evidence="30" id="KW-1185">Reference proteome</keyword>
<dbReference type="Proteomes" id="UP000008141">
    <property type="component" value="Unassembled WGS sequence"/>
</dbReference>
<evidence type="ECO:0000256" key="2">
    <source>
        <dbReference type="ARBA" id="ARBA00001974"/>
    </source>
</evidence>
<evidence type="ECO:0000256" key="11">
    <source>
        <dbReference type="ARBA" id="ARBA00022640"/>
    </source>
</evidence>
<comment type="subunit">
    <text evidence="8">Monomer.</text>
</comment>
<feature type="active site" description="For GATase activity" evidence="25">
    <location>
        <position position="26"/>
    </location>
</feature>
<dbReference type="Gene3D" id="1.10.1060.10">
    <property type="entry name" value="Alpha-helical ferredoxin"/>
    <property type="match status" value="1"/>
</dbReference>
<dbReference type="FunFam" id="3.20.20.70:FF:000017">
    <property type="entry name" value="Glutamate synthase [NADH], amyloplastic"/>
    <property type="match status" value="1"/>
</dbReference>
<dbReference type="GO" id="GO:0019676">
    <property type="term" value="P:ammonia assimilation cycle"/>
    <property type="evidence" value="ECO:0007669"/>
    <property type="project" value="UniProtKB-ARBA"/>
</dbReference>
<dbReference type="InterPro" id="IPR023753">
    <property type="entry name" value="FAD/NAD-binding_dom"/>
</dbReference>
<evidence type="ECO:0000256" key="6">
    <source>
        <dbReference type="ARBA" id="ARBA00004944"/>
    </source>
</evidence>
<evidence type="ECO:0000256" key="18">
    <source>
        <dbReference type="ARBA" id="ARBA00023004"/>
    </source>
</evidence>
<dbReference type="SUPFAM" id="SSF69336">
    <property type="entry name" value="Alpha subunit of glutamate synthase, C-terminal domain"/>
    <property type="match status" value="1"/>
</dbReference>
<dbReference type="GO" id="GO:0050660">
    <property type="term" value="F:flavin adenine dinucleotide binding"/>
    <property type="evidence" value="ECO:0007669"/>
    <property type="project" value="InterPro"/>
</dbReference>
<dbReference type="FunFam" id="2.160.20.60:FF:000001">
    <property type="entry name" value="Glutamate synthase, large subunit"/>
    <property type="match status" value="1"/>
</dbReference>
<dbReference type="SUPFAM" id="SSF51971">
    <property type="entry name" value="Nucleotide-binding domain"/>
    <property type="match status" value="2"/>
</dbReference>
<dbReference type="SUPFAM" id="SSF46548">
    <property type="entry name" value="alpha-helical ferredoxin"/>
    <property type="match status" value="1"/>
</dbReference>
<comment type="pathway">
    <text evidence="5">Nitrogen metabolism.</text>
</comment>
<keyword evidence="12" id="KW-0288">FMN</keyword>
<evidence type="ECO:0000256" key="8">
    <source>
        <dbReference type="ARBA" id="ARBA00011245"/>
    </source>
</evidence>
<comment type="pathway">
    <text evidence="4">Energy metabolism; nitrogen metabolism.</text>
</comment>
<dbReference type="KEGG" id="cvr:CHLNCDRAFT_33619"/>
<dbReference type="FunFam" id="1.10.1060.10:FF:000009">
    <property type="entry name" value="Glutamate synthase 1 [NADH] chloroplastic"/>
    <property type="match status" value="1"/>
</dbReference>
<proteinExistence type="inferred from homology"/>
<dbReference type="InterPro" id="IPR051394">
    <property type="entry name" value="Glutamate_Synthase"/>
</dbReference>
<evidence type="ECO:0000256" key="22">
    <source>
        <dbReference type="ARBA" id="ARBA00023291"/>
    </source>
</evidence>
<dbReference type="FunFam" id="3.40.50.720:FF:000113">
    <property type="entry name" value="Glutamate synthase [NADH], amyloplastic"/>
    <property type="match status" value="1"/>
</dbReference>
<keyword evidence="13" id="KW-0479">Metal-binding</keyword>
<dbReference type="InterPro" id="IPR036485">
    <property type="entry name" value="Glu_synth_asu_C_sf"/>
</dbReference>
<dbReference type="InterPro" id="IPR002489">
    <property type="entry name" value="Glu_synth_asu_C"/>
</dbReference>
<dbReference type="OMA" id="WDGPAAM"/>
<accession>E1Z360</accession>
<feature type="region of interest" description="Disordered" evidence="27">
    <location>
        <begin position="946"/>
        <end position="966"/>
    </location>
</feature>
<evidence type="ECO:0000259" key="28">
    <source>
        <dbReference type="PROSITE" id="PS51278"/>
    </source>
</evidence>
<keyword evidence="10" id="KW-0285">Flavoprotein</keyword>
<keyword evidence="17" id="KW-0560">Oxidoreductase</keyword>
<dbReference type="FunCoup" id="E1Z360">
    <property type="interactions" value="930"/>
</dbReference>
<protein>
    <recommendedName>
        <fullName evidence="23">glutamate synthase (NADH)</fullName>
        <ecNumber evidence="23">1.4.1.14</ecNumber>
    </recommendedName>
</protein>
<dbReference type="InterPro" id="IPR002932">
    <property type="entry name" value="Glu_synthdom"/>
</dbReference>
<dbReference type="UniPathway" id="UPA00634">
    <property type="reaction ID" value="UER00690"/>
</dbReference>
<dbReference type="GO" id="GO:0016040">
    <property type="term" value="F:glutamate synthase (NADH) activity"/>
    <property type="evidence" value="ECO:0007669"/>
    <property type="project" value="UniProtKB-EC"/>
</dbReference>
<evidence type="ECO:0000256" key="12">
    <source>
        <dbReference type="ARBA" id="ARBA00022643"/>
    </source>
</evidence>
<dbReference type="InterPro" id="IPR012220">
    <property type="entry name" value="Glu_synth_euk"/>
</dbReference>
<dbReference type="Pfam" id="PF14691">
    <property type="entry name" value="Fer4_20"/>
    <property type="match status" value="1"/>
</dbReference>
<keyword evidence="11" id="KW-0934">Plastid</keyword>
<gene>
    <name evidence="29" type="ORF">CHLNCDRAFT_33619</name>
</gene>
<dbReference type="InterPro" id="IPR028261">
    <property type="entry name" value="DPD_II"/>
</dbReference>
<dbReference type="GO" id="GO:0051538">
    <property type="term" value="F:3 iron, 4 sulfur cluster binding"/>
    <property type="evidence" value="ECO:0007669"/>
    <property type="project" value="UniProtKB-KW"/>
</dbReference>
<evidence type="ECO:0000256" key="14">
    <source>
        <dbReference type="ARBA" id="ARBA00022827"/>
    </source>
</evidence>
<dbReference type="FunFam" id="3.20.20.70:FF:000031">
    <property type="entry name" value="Glutamate synthase 1 [NADH]"/>
    <property type="match status" value="1"/>
</dbReference>
<keyword evidence="19 26" id="KW-0411">Iron-sulfur</keyword>
<dbReference type="CDD" id="cd02808">
    <property type="entry name" value="GltS_FMN"/>
    <property type="match status" value="1"/>
</dbReference>
<evidence type="ECO:0000256" key="27">
    <source>
        <dbReference type="SAM" id="MobiDB-lite"/>
    </source>
</evidence>
<evidence type="ECO:0000256" key="20">
    <source>
        <dbReference type="ARBA" id="ARBA00023027"/>
    </source>
</evidence>
<dbReference type="Gene3D" id="2.160.20.60">
    <property type="entry name" value="Glutamate synthase, alpha subunit, C-terminal domain"/>
    <property type="match status" value="1"/>
</dbReference>
<dbReference type="FunFam" id="3.60.20.10:FF:000043">
    <property type="entry name" value="Glutamate synthase 1 [NADH] chloroplastic"/>
    <property type="match status" value="1"/>
</dbReference>
<dbReference type="CDD" id="cd00982">
    <property type="entry name" value="gltB_C"/>
    <property type="match status" value="1"/>
</dbReference>
<comment type="catalytic activity">
    <reaction evidence="24">
        <text>2 L-glutamate + NAD(+) = L-glutamine + 2-oxoglutarate + NADH + H(+)</text>
        <dbReference type="Rhea" id="RHEA:13753"/>
        <dbReference type="ChEBI" id="CHEBI:15378"/>
        <dbReference type="ChEBI" id="CHEBI:16810"/>
        <dbReference type="ChEBI" id="CHEBI:29985"/>
        <dbReference type="ChEBI" id="CHEBI:57540"/>
        <dbReference type="ChEBI" id="CHEBI:57945"/>
        <dbReference type="ChEBI" id="CHEBI:58359"/>
        <dbReference type="EC" id="1.4.1.14"/>
    </reaction>
</comment>
<dbReference type="GO" id="GO:0097054">
    <property type="term" value="P:L-glutamate biosynthetic process"/>
    <property type="evidence" value="ECO:0007669"/>
    <property type="project" value="UniProtKB-UniPathway"/>
</dbReference>
<keyword evidence="14" id="KW-0274">FAD</keyword>
<dbReference type="InterPro" id="IPR009051">
    <property type="entry name" value="Helical_ferredxn"/>
</dbReference>
<name>E1Z360_CHLVA</name>
<dbReference type="GO" id="GO:0005506">
    <property type="term" value="F:iron ion binding"/>
    <property type="evidence" value="ECO:0007669"/>
    <property type="project" value="InterPro"/>
</dbReference>
<dbReference type="InParanoid" id="E1Z360"/>
<evidence type="ECO:0000256" key="17">
    <source>
        <dbReference type="ARBA" id="ARBA00023002"/>
    </source>
</evidence>
<dbReference type="InterPro" id="IPR017932">
    <property type="entry name" value="GATase_2_dom"/>
</dbReference>
<feature type="domain" description="Glutamine amidotransferase type-2" evidence="28">
    <location>
        <begin position="26"/>
        <end position="428"/>
    </location>
</feature>
<feature type="binding site" evidence="26">
    <location>
        <position position="1169"/>
    </location>
    <ligand>
        <name>[3Fe-4S] cluster</name>
        <dbReference type="ChEBI" id="CHEBI:21137"/>
    </ligand>
</feature>
<dbReference type="Pfam" id="PF07992">
    <property type="entry name" value="Pyr_redox_2"/>
    <property type="match status" value="1"/>
</dbReference>
<dbReference type="UniPathway" id="UPA00045"/>
<feature type="binding site" evidence="26">
    <location>
        <position position="1175"/>
    </location>
    <ligand>
        <name>[3Fe-4S] cluster</name>
        <dbReference type="ChEBI" id="CHEBI:21137"/>
    </ligand>
</feature>
<evidence type="ECO:0000256" key="24">
    <source>
        <dbReference type="ARBA" id="ARBA00048867"/>
    </source>
</evidence>
<evidence type="ECO:0000256" key="26">
    <source>
        <dbReference type="PIRSR" id="PIRSR000187-2"/>
    </source>
</evidence>
<evidence type="ECO:0000256" key="13">
    <source>
        <dbReference type="ARBA" id="ARBA00022723"/>
    </source>
</evidence>
<dbReference type="InterPro" id="IPR013785">
    <property type="entry name" value="Aldolase_TIM"/>
</dbReference>
<dbReference type="InterPro" id="IPR036188">
    <property type="entry name" value="FAD/NAD-bd_sf"/>
</dbReference>
<feature type="binding site" evidence="26">
    <location>
        <position position="1180"/>
    </location>
    <ligand>
        <name>[3Fe-4S] cluster</name>
        <dbReference type="ChEBI" id="CHEBI:21137"/>
    </ligand>
</feature>
<dbReference type="Gene3D" id="3.40.50.720">
    <property type="entry name" value="NAD(P)-binding Rossmann-like Domain"/>
    <property type="match status" value="1"/>
</dbReference>
<dbReference type="PANTHER" id="PTHR43100">
    <property type="entry name" value="GLUTAMATE SYNTHASE [NADPH] SMALL CHAIN"/>
    <property type="match status" value="1"/>
</dbReference>
<evidence type="ECO:0000256" key="5">
    <source>
        <dbReference type="ARBA" id="ARBA00004909"/>
    </source>
</evidence>
<evidence type="ECO:0000256" key="25">
    <source>
        <dbReference type="PIRSR" id="PIRSR000187-1"/>
    </source>
</evidence>
<sequence>MQVVSKHSAIPEAQGLFNPENDKDSCGVGFVAELSKEPQRKTVTEALEMLKRMSHRGACGCEVNTGDGAGILVAIPHLFLSMVVEKECGIELPPLGDYAVGQVFLPHDEETYEKAKAAIHKVAANQGHTVLGWRRVPTDNSTLGDSAVKTEPVVEQFFVLRAANEGERVLPLERQMYVLRKLIEHRLRTSGLTEDDCYFCSLSSRTIVYKGQLTPEQVPLYYLDLQSEHFTSYMALVHSRFSTNTFPSWHRAQPMRMLGHNGEINTLRGNVNWMKSRQGVMKCEPLGLSERTLQKLLPIVPASQSDSGSFDAVLELLVRTGRDIAQAVMLMIPEAWQNDKLMPQKKDFYKFHSAIMEPWDGPALVAFTDGRFIGATLDRNGLRPGRFYVTKTGRVIMGSEVGVVDIPPQDVEKKGRLMPGNILLVDFDAHSVIDDEEMKKRYSSAKPYGEWLAQEVVTVEQIARSVPDKVLIPPPIREATPAFDATATNGNGNGAPTKGVSRLIKPLKAFGYTVETLEVMLAPMAKAGADPLGSMGNDAPLAHMSQRPKLMYEYFKQLFAQVTNPAIDPIREKFVTSPRCMVGPEGDISAPVSPGQANRLDLHSPLLKPEELEAIKAMSFRGWETRVVDCTWPVAEGAAGLVEALQRVAEEAAQAIDDGFDFVVLSDRNAGHDRVAMSSLMAVGHVHHHLVTLQKRSRVGLVLETAEAREVHHFCLLLGYGVDAICPYLAFDTLSALQEDGHIPPNMTQEKMRDNYIKAVTDGILKVMAKIGISTIASYKGSQIFEALGLGADVIRSCFTGTASRIGGVSFEQLAQDQLRLHAMAYGRQERDLMLPDPGDYHFRSTVDHEVHLNDPIAMAKLQEAARTGSTAAYKEYSKLTQELNKQINLRGMLRFKKAATPLALNEVEPAKEVVKRFCTGAMSYGSISLEAHTTLAIAMNALGGKSNTGEGGENPRRLVPNPDGSHNPMRSAIKQIASGRFGVTAHYLTNADELQIKIAQGAKPGEGGELPGHKVAGDIAVTRSSTPSVGLISPPPHHDIYSIEDLAQLIYDLKSSNPAARVSVKLVSENGVGVVASGVVKGHADHVLISGHDGGTGAAKWTSIKAAGLPWELGLAETHQTLVANDLRGRTVLQADGQMKTGRDIAVAALLGAEEFGFATAPLIAMGCIMMRKCHTNTCPVGIATQDPVLRAKFAGQPEHVINFLFMVAEEMREYMAEMGFRTVEDMVGHAEMLEVDEEVVKANPKLAKVDLSKMLTPAASLRPGAAQVCVQKQDHGLETGLDGKLVQLCSAALPDPGSDAKPQAVYVETEVVNTHRAVGTTLSHEVTKRFGLEGLPEGTVHIKLSGHAGQSLGAWLCHGITLELEGDANDYVSKGLSGGVIAVYPPRESTFAAEDNIIVGNVVLYGATRGEAYFRGVAAERFCVRNSGAHAVVEGCGDHGCEYMTGGTAVVLGRTGKNFGAGMSGGVAFVYDPQHRFAPLCNVDVAQDLFPVEDGKDLTHLRSLIQRHVKYTNSTVGRRLLLDWDTESRNFVKVWPREFRRAVDEAAKLKAAQAAGAEVLKDTSGVDAFEELKKMAVEVVKREPAIINTLLPAAAKNGNGNGNGAGPVSPEEAKQYFAKLLRDATDGLPVAGRKPVWDAGRPTVVSDLSAQKPRGFITYEREPLPYRPVEERVEDWKEVHAHLPAEKQAQLLNTQAARCMDCGTPYCLNKTTGCPLGNLIPEWNALVHQGRWQEALNRLLETNNFPEFTGRVCPAPCEGSCVLGINQNPVTIKTMEVSIVDKGFEEGWIKPRPPTVRTGKRVAVIGGGPAGMAAADQLNKAGHSVTVFERSDRVGGLMMYGVPNMKTDKIDIVQRRVDLMAEEGVRFVTSAHVGREVDMAEIRAANDVVVLAAGATKPRDLPIEGRGLKGVHFAMEFLHANTKSLLDSNLQDGAYISAQGKKVVVIGGGDTGTDCIGTSVRHGATQVVNLELLSKPPETRAPNNPWPYYPRVFKVDYGHAEAAHVYGQDPRVYEVLTKRFIDDGEGNLKGLEIVSVEWRPDPAGGPPKFAEVPGSERVIEADLCMLAMGFLGPEATLADALGIELDPRSNFKAQYGEFATSMEGIFAAGDCRRGQSLVVWAIAEGRGAAAAANRFLATQPAKHPEGATRSQG</sequence>
<evidence type="ECO:0000256" key="1">
    <source>
        <dbReference type="ARBA" id="ARBA00001917"/>
    </source>
</evidence>
<evidence type="ECO:0000256" key="7">
    <source>
        <dbReference type="ARBA" id="ARBA00009716"/>
    </source>
</evidence>
<dbReference type="Gene3D" id="3.20.20.70">
    <property type="entry name" value="Aldolase class I"/>
    <property type="match status" value="2"/>
</dbReference>
<dbReference type="eggNOG" id="KOG0399">
    <property type="taxonomic scope" value="Eukaryota"/>
</dbReference>
<dbReference type="SUPFAM" id="SSF51395">
    <property type="entry name" value="FMN-linked oxidoreductases"/>
    <property type="match status" value="1"/>
</dbReference>
<dbReference type="PANTHER" id="PTHR43100:SF1">
    <property type="entry name" value="GLUTAMATE SYNTHASE [NADPH] SMALL CHAIN"/>
    <property type="match status" value="1"/>
</dbReference>
<reference evidence="29 30" key="1">
    <citation type="journal article" date="2010" name="Plant Cell">
        <title>The Chlorella variabilis NC64A genome reveals adaptation to photosymbiosis, coevolution with viruses, and cryptic sex.</title>
        <authorList>
            <person name="Blanc G."/>
            <person name="Duncan G."/>
            <person name="Agarkova I."/>
            <person name="Borodovsky M."/>
            <person name="Gurnon J."/>
            <person name="Kuo A."/>
            <person name="Lindquist E."/>
            <person name="Lucas S."/>
            <person name="Pangilinan J."/>
            <person name="Polle J."/>
            <person name="Salamov A."/>
            <person name="Terry A."/>
            <person name="Yamada T."/>
            <person name="Dunigan D.D."/>
            <person name="Grigoriev I.V."/>
            <person name="Claverie J.M."/>
            <person name="Van Etten J.L."/>
        </authorList>
    </citation>
    <scope>NUCLEOTIDE SEQUENCE [LARGE SCALE GENOMIC DNA]</scope>
    <source>
        <strain evidence="29 30">NC64A</strain>
    </source>
</reference>
<dbReference type="InterPro" id="IPR029055">
    <property type="entry name" value="Ntn_hydrolases_N"/>
</dbReference>
<dbReference type="STRING" id="554065.E1Z360"/>
<keyword evidence="16" id="KW-0315">Glutamine amidotransferase</keyword>
<dbReference type="FunFam" id="3.50.50.60:FF:000022">
    <property type="entry name" value="Glutamate synthase [NADH], amyloplastic"/>
    <property type="match status" value="1"/>
</dbReference>
<comment type="cofactor">
    <cofactor evidence="2">
        <name>FAD</name>
        <dbReference type="ChEBI" id="CHEBI:57692"/>
    </cofactor>
</comment>
<comment type="cofactor">
    <cofactor evidence="26">
        <name>[3Fe-4S] cluster</name>
        <dbReference type="ChEBI" id="CHEBI:21137"/>
    </cofactor>
    <text evidence="26">Binds 1 [3Fe-4S] cluster.</text>
</comment>
<keyword evidence="9" id="KW-0028">Amino-acid biosynthesis</keyword>
<dbReference type="NCBIfam" id="TIGR01317">
    <property type="entry name" value="GOGAT_sm_gam"/>
    <property type="match status" value="1"/>
</dbReference>
<dbReference type="SUPFAM" id="SSF56235">
    <property type="entry name" value="N-terminal nucleophile aminohydrolases (Ntn hydrolases)"/>
    <property type="match status" value="1"/>
</dbReference>
<dbReference type="GO" id="GO:0010181">
    <property type="term" value="F:FMN binding"/>
    <property type="evidence" value="ECO:0007669"/>
    <property type="project" value="InterPro"/>
</dbReference>
<dbReference type="OrthoDB" id="4327079at2759"/>
<dbReference type="Pfam" id="PF01645">
    <property type="entry name" value="Glu_synthase"/>
    <property type="match status" value="1"/>
</dbReference>
<keyword evidence="18" id="KW-0408">Iron</keyword>
<evidence type="ECO:0000313" key="30">
    <source>
        <dbReference type="Proteomes" id="UP000008141"/>
    </source>
</evidence>